<feature type="compositionally biased region" description="Basic and acidic residues" evidence="12">
    <location>
        <begin position="121"/>
        <end position="130"/>
    </location>
</feature>
<dbReference type="GO" id="GO:0003743">
    <property type="term" value="F:translation initiation factor activity"/>
    <property type="evidence" value="ECO:0007669"/>
    <property type="project" value="UniProtKB-KW"/>
</dbReference>
<keyword evidence="7 10" id="KW-0648">Protein biosynthesis</keyword>
<dbReference type="Pfam" id="PF22042">
    <property type="entry name" value="EF-G_D2"/>
    <property type="match status" value="1"/>
</dbReference>
<dbReference type="InterPro" id="IPR023115">
    <property type="entry name" value="TIF_IF2_dom3"/>
</dbReference>
<evidence type="ECO:0000256" key="4">
    <source>
        <dbReference type="ARBA" id="ARBA00022490"/>
    </source>
</evidence>
<reference evidence="14 15" key="1">
    <citation type="journal article" date="2021" name="Int. J. Syst. Evol. Microbiol.">
        <title>Lentilactobacillus fungorum sp. nov., isolated from spent mushroom substrates.</title>
        <authorList>
            <person name="Tohno M."/>
            <person name="Tanizawa Y."/>
            <person name="Kojima Y."/>
            <person name="Sakamoto M."/>
            <person name="Ohkuma M."/>
            <person name="Kobayashi H."/>
        </authorList>
    </citation>
    <scope>NUCLEOTIDE SEQUENCE [LARGE SCALE GENOMIC DNA]</scope>
    <source>
        <strain evidence="14 15">YK48G</strain>
    </source>
</reference>
<evidence type="ECO:0000256" key="10">
    <source>
        <dbReference type="HAMAP-Rule" id="MF_00100"/>
    </source>
</evidence>
<dbReference type="NCBIfam" id="TIGR00487">
    <property type="entry name" value="IF-2"/>
    <property type="match status" value="1"/>
</dbReference>
<comment type="similarity">
    <text evidence="2 10 11">Belongs to the TRAFAC class translation factor GTPase superfamily. Classic translation factor GTPase family. IF-2 subfamily.</text>
</comment>
<protein>
    <recommendedName>
        <fullName evidence="3 10">Translation initiation factor IF-2</fullName>
    </recommendedName>
</protein>
<evidence type="ECO:0000256" key="2">
    <source>
        <dbReference type="ARBA" id="ARBA00007733"/>
    </source>
</evidence>
<name>A0ABQ3VWJ8_9LACO</name>
<comment type="subcellular location">
    <subcellularLocation>
        <location evidence="1 10">Cytoplasm</location>
    </subcellularLocation>
</comment>
<dbReference type="Gene3D" id="2.40.30.10">
    <property type="entry name" value="Translation factors"/>
    <property type="match status" value="2"/>
</dbReference>
<dbReference type="InterPro" id="IPR044145">
    <property type="entry name" value="IF2_II"/>
</dbReference>
<evidence type="ECO:0000256" key="7">
    <source>
        <dbReference type="ARBA" id="ARBA00022917"/>
    </source>
</evidence>
<evidence type="ECO:0000256" key="11">
    <source>
        <dbReference type="RuleBase" id="RU000644"/>
    </source>
</evidence>
<evidence type="ECO:0000256" key="5">
    <source>
        <dbReference type="ARBA" id="ARBA00022540"/>
    </source>
</evidence>
<dbReference type="InterPro" id="IPR004161">
    <property type="entry name" value="EFTu-like_2"/>
</dbReference>
<evidence type="ECO:0000256" key="3">
    <source>
        <dbReference type="ARBA" id="ARBA00020675"/>
    </source>
</evidence>
<feature type="domain" description="Tr-type G" evidence="13">
    <location>
        <begin position="359"/>
        <end position="528"/>
    </location>
</feature>
<dbReference type="InterPro" id="IPR005225">
    <property type="entry name" value="Small_GTP-bd"/>
</dbReference>
<dbReference type="NCBIfam" id="TIGR00231">
    <property type="entry name" value="small_GTP"/>
    <property type="match status" value="1"/>
</dbReference>
<dbReference type="Gene3D" id="3.40.50.300">
    <property type="entry name" value="P-loop containing nucleotide triphosphate hydrolases"/>
    <property type="match status" value="1"/>
</dbReference>
<dbReference type="PROSITE" id="PS51722">
    <property type="entry name" value="G_TR_2"/>
    <property type="match status" value="1"/>
</dbReference>
<evidence type="ECO:0000313" key="15">
    <source>
        <dbReference type="Proteomes" id="UP000604765"/>
    </source>
</evidence>
<dbReference type="HAMAP" id="MF_00100_B">
    <property type="entry name" value="IF_2_B"/>
    <property type="match status" value="1"/>
</dbReference>
<feature type="compositionally biased region" description="Basic residues" evidence="12">
    <location>
        <begin position="237"/>
        <end position="256"/>
    </location>
</feature>
<keyword evidence="4 10" id="KW-0963">Cytoplasm</keyword>
<dbReference type="InterPro" id="IPR000178">
    <property type="entry name" value="TF_IF2_bacterial-like"/>
</dbReference>
<dbReference type="InterPro" id="IPR036925">
    <property type="entry name" value="TIF_IF2_dom3_sf"/>
</dbReference>
<comment type="caution">
    <text evidence="14">The sequence shown here is derived from an EMBL/GenBank/DDBJ whole genome shotgun (WGS) entry which is preliminary data.</text>
</comment>
<evidence type="ECO:0000256" key="6">
    <source>
        <dbReference type="ARBA" id="ARBA00022741"/>
    </source>
</evidence>
<dbReference type="InterPro" id="IPR027417">
    <property type="entry name" value="P-loop_NTPase"/>
</dbReference>
<dbReference type="CDD" id="cd03702">
    <property type="entry name" value="IF2_mtIF2_II"/>
    <property type="match status" value="1"/>
</dbReference>
<dbReference type="PANTHER" id="PTHR43381">
    <property type="entry name" value="TRANSLATION INITIATION FACTOR IF-2-RELATED"/>
    <property type="match status" value="1"/>
</dbReference>
<evidence type="ECO:0000256" key="1">
    <source>
        <dbReference type="ARBA" id="ARBA00004496"/>
    </source>
</evidence>
<sequence>MGKKRIYELAKELNVSSKQIVDRADQAGFSIKNHMSTVDDNQERQIRKLFSKGKTSSANHQARPKQTNGQHPVNHNNQKAAATHSTTNRNSASGQSNHASSNRPGNHSLNRSRTQQSTNRAESRPSRDNHAGNTNQSRNGNSNRNANGNHSARNDRSQNQSDSRNRSRNNNQNHNQNNSQNHSQNNNHSGNTTRPTTNASSNRPSENHGNSHSNAAHRNTGSGRFGGSLNRNNNRGGSRKSNKKRNKKQRKQKNQRLRQVEHHGAPERKERPLPKVLEYEDGMNAQDLGKILHREPAEIVKKLFMLGVMVNQNQSLDKDTIEILAADYGIEAKEKVHQDLSNLDKIFEKEEANADHLVSRPPVVTIMGHVDHGKTTLLDHLRHSHITAGEAGGITQAIGAYQVRHGDNLITFLDTPGHAAFTEMRARGANITDITVLVVAADDGVMPQTIEAINHAKAAKTPIIVAINKIDKPDANPQHVTDQLMQYGLIPEDNGGDTIFVNISAKFGKNIDELLDMIILEAEMLELKANPEQPGAGSVIEARLDQGQGPVATLLVQQGTLRVGDPIVVGNTFGRVRTMTNERGRDLKKATPAMPVSITGLNDVPEAGDRFVVFDDEKTARSVGEERAKEAQVEERRKTTRVTLDSLFDSLKEGEMKEVDIVIKADVQGSVEALSNSLQKIDVKGVKVNIIHAAVGAINESDVALAEASNAIIIGFNVRPTPQAKSQAESDHVDIRLHQVIYNAIDEVESAMKGMLAPTYQEQVTGQVEVRDIFKASKVGTIAGGMVVDGYIQKNSKVRLIRDGVVVYTGELNSLKRFKDDVNEVKQGFELGLTIKDYNDIKVGDVIEAYIMKEVPVK</sequence>
<feature type="binding site" evidence="10">
    <location>
        <begin position="414"/>
        <end position="418"/>
    </location>
    <ligand>
        <name>GTP</name>
        <dbReference type="ChEBI" id="CHEBI:37565"/>
    </ligand>
</feature>
<dbReference type="Gene3D" id="1.10.10.2480">
    <property type="match status" value="1"/>
</dbReference>
<dbReference type="SUPFAM" id="SSF52540">
    <property type="entry name" value="P-loop containing nucleoside triphosphate hydrolases"/>
    <property type="match status" value="1"/>
</dbReference>
<comment type="function">
    <text evidence="9 10 11">One of the essential components for the initiation of protein synthesis. Protects formylmethionyl-tRNA from spontaneous hydrolysis and promotes its binding to the 30S ribosomal subunits. Also involved in the hydrolysis of GTP during the formation of the 70S ribosomal complex.</text>
</comment>
<evidence type="ECO:0000256" key="9">
    <source>
        <dbReference type="ARBA" id="ARBA00025162"/>
    </source>
</evidence>
<feature type="compositionally biased region" description="Low complexity" evidence="12">
    <location>
        <begin position="227"/>
        <end position="236"/>
    </location>
</feature>
<dbReference type="PANTHER" id="PTHR43381:SF5">
    <property type="entry name" value="TR-TYPE G DOMAIN-CONTAINING PROTEIN"/>
    <property type="match status" value="1"/>
</dbReference>
<feature type="binding site" evidence="10">
    <location>
        <begin position="368"/>
        <end position="375"/>
    </location>
    <ligand>
        <name>GTP</name>
        <dbReference type="ChEBI" id="CHEBI:37565"/>
    </ligand>
</feature>
<keyword evidence="15" id="KW-1185">Reference proteome</keyword>
<feature type="region of interest" description="Disordered" evidence="12">
    <location>
        <begin position="52"/>
        <end position="273"/>
    </location>
</feature>
<dbReference type="Proteomes" id="UP000604765">
    <property type="component" value="Unassembled WGS sequence"/>
</dbReference>
<dbReference type="Pfam" id="PF03144">
    <property type="entry name" value="GTP_EFTU_D2"/>
    <property type="match status" value="1"/>
</dbReference>
<dbReference type="SUPFAM" id="SSF50447">
    <property type="entry name" value="Translation proteins"/>
    <property type="match status" value="2"/>
</dbReference>
<evidence type="ECO:0000256" key="8">
    <source>
        <dbReference type="ARBA" id="ARBA00023134"/>
    </source>
</evidence>
<dbReference type="CDD" id="cd03692">
    <property type="entry name" value="mtIF2_IVc"/>
    <property type="match status" value="1"/>
</dbReference>
<feature type="region of interest" description="G-domain" evidence="10">
    <location>
        <begin position="362"/>
        <end position="510"/>
    </location>
</feature>
<dbReference type="InterPro" id="IPR006847">
    <property type="entry name" value="IF2_N"/>
</dbReference>
<dbReference type="InterPro" id="IPR009000">
    <property type="entry name" value="Transl_B-barrel_sf"/>
</dbReference>
<dbReference type="EMBL" id="BNJR01000004">
    <property type="protein sequence ID" value="GHP12687.1"/>
    <property type="molecule type" value="Genomic_DNA"/>
</dbReference>
<dbReference type="Pfam" id="PF04760">
    <property type="entry name" value="IF2_N"/>
    <property type="match status" value="2"/>
</dbReference>
<dbReference type="RefSeq" id="WP_203628767.1">
    <property type="nucleotide sequence ID" value="NZ_BNJR01000004.1"/>
</dbReference>
<dbReference type="Gene3D" id="3.40.50.10050">
    <property type="entry name" value="Translation initiation factor IF- 2, domain 3"/>
    <property type="match status" value="1"/>
</dbReference>
<evidence type="ECO:0000256" key="12">
    <source>
        <dbReference type="SAM" id="MobiDB-lite"/>
    </source>
</evidence>
<dbReference type="SUPFAM" id="SSF52156">
    <property type="entry name" value="Initiation factor IF2/eIF5b, domain 3"/>
    <property type="match status" value="1"/>
</dbReference>
<feature type="compositionally biased region" description="Low complexity" evidence="12">
    <location>
        <begin position="132"/>
        <end position="189"/>
    </location>
</feature>
<dbReference type="Pfam" id="PF00009">
    <property type="entry name" value="GTP_EFTU"/>
    <property type="match status" value="1"/>
</dbReference>
<proteinExistence type="inferred from homology"/>
<dbReference type="CDD" id="cd01887">
    <property type="entry name" value="IF2_eIF5B"/>
    <property type="match status" value="1"/>
</dbReference>
<dbReference type="InterPro" id="IPR000795">
    <property type="entry name" value="T_Tr_GTP-bd_dom"/>
</dbReference>
<feature type="compositionally biased region" description="Basic and acidic residues" evidence="12">
    <location>
        <begin position="258"/>
        <end position="273"/>
    </location>
</feature>
<evidence type="ECO:0000313" key="14">
    <source>
        <dbReference type="EMBL" id="GHP12687.1"/>
    </source>
</evidence>
<keyword evidence="8 10" id="KW-0342">GTP-binding</keyword>
<gene>
    <name evidence="10 14" type="primary">infB</name>
    <name evidence="14" type="ORF">YK48G_01120</name>
</gene>
<feature type="compositionally biased region" description="Polar residues" evidence="12">
    <location>
        <begin position="53"/>
        <end position="120"/>
    </location>
</feature>
<keyword evidence="6 10" id="KW-0547">Nucleotide-binding</keyword>
<evidence type="ECO:0000259" key="13">
    <source>
        <dbReference type="PROSITE" id="PS51722"/>
    </source>
</evidence>
<dbReference type="Pfam" id="PF11987">
    <property type="entry name" value="IF-2"/>
    <property type="match status" value="1"/>
</dbReference>
<feature type="binding site" evidence="10">
    <location>
        <begin position="468"/>
        <end position="471"/>
    </location>
    <ligand>
        <name>GTP</name>
        <dbReference type="ChEBI" id="CHEBI:37565"/>
    </ligand>
</feature>
<organism evidence="14 15">
    <name type="scientific">Lentilactobacillus fungorum</name>
    <dbReference type="NCBI Taxonomy" id="2201250"/>
    <lineage>
        <taxon>Bacteria</taxon>
        <taxon>Bacillati</taxon>
        <taxon>Bacillota</taxon>
        <taxon>Bacilli</taxon>
        <taxon>Lactobacillales</taxon>
        <taxon>Lactobacillaceae</taxon>
        <taxon>Lentilactobacillus</taxon>
    </lineage>
</organism>
<accession>A0ABQ3VWJ8</accession>
<feature type="compositionally biased region" description="Polar residues" evidence="12">
    <location>
        <begin position="190"/>
        <end position="220"/>
    </location>
</feature>
<keyword evidence="5 10" id="KW-0396">Initiation factor</keyword>
<dbReference type="InterPro" id="IPR015760">
    <property type="entry name" value="TIF_IF2"/>
</dbReference>
<dbReference type="InterPro" id="IPR053905">
    <property type="entry name" value="EF-G-like_DII"/>
</dbReference>